<dbReference type="InterPro" id="IPR014729">
    <property type="entry name" value="Rossmann-like_a/b/a_fold"/>
</dbReference>
<dbReference type="InterPro" id="IPR006015">
    <property type="entry name" value="Universal_stress_UspA"/>
</dbReference>
<dbReference type="EMBL" id="QURB01000003">
    <property type="protein sequence ID" value="RFC54572.1"/>
    <property type="molecule type" value="Genomic_DNA"/>
</dbReference>
<evidence type="ECO:0000256" key="1">
    <source>
        <dbReference type="ARBA" id="ARBA00008791"/>
    </source>
</evidence>
<dbReference type="PANTHER" id="PTHR46268">
    <property type="entry name" value="STRESS RESPONSE PROTEIN NHAX"/>
    <property type="match status" value="1"/>
</dbReference>
<evidence type="ECO:0000313" key="3">
    <source>
        <dbReference type="EMBL" id="RFC54572.1"/>
    </source>
</evidence>
<dbReference type="Gene3D" id="3.40.50.620">
    <property type="entry name" value="HUPs"/>
    <property type="match status" value="2"/>
</dbReference>
<organism evidence="3 4">
    <name type="scientific">Brumimicrobium aurantiacum</name>
    <dbReference type="NCBI Taxonomy" id="1737063"/>
    <lineage>
        <taxon>Bacteria</taxon>
        <taxon>Pseudomonadati</taxon>
        <taxon>Bacteroidota</taxon>
        <taxon>Flavobacteriia</taxon>
        <taxon>Flavobacteriales</taxon>
        <taxon>Crocinitomicaceae</taxon>
        <taxon>Brumimicrobium</taxon>
    </lineage>
</organism>
<gene>
    <name evidence="3" type="ORF">DXU93_06170</name>
</gene>
<dbReference type="PANTHER" id="PTHR46268:SF6">
    <property type="entry name" value="UNIVERSAL STRESS PROTEIN UP12"/>
    <property type="match status" value="1"/>
</dbReference>
<dbReference type="InterPro" id="IPR006016">
    <property type="entry name" value="UspA"/>
</dbReference>
<evidence type="ECO:0000313" key="4">
    <source>
        <dbReference type="Proteomes" id="UP000257127"/>
    </source>
</evidence>
<accession>A0A3E1EYE5</accession>
<dbReference type="OrthoDB" id="9788959at2"/>
<feature type="domain" description="UspA" evidence="2">
    <location>
        <begin position="5"/>
        <end position="142"/>
    </location>
</feature>
<dbReference type="Proteomes" id="UP000257127">
    <property type="component" value="Unassembled WGS sequence"/>
</dbReference>
<dbReference type="CDD" id="cd00293">
    <property type="entry name" value="USP-like"/>
    <property type="match status" value="1"/>
</dbReference>
<dbReference type="RefSeq" id="WP_116880407.1">
    <property type="nucleotide sequence ID" value="NZ_QURB01000003.1"/>
</dbReference>
<comment type="caution">
    <text evidence="3">The sequence shown here is derived from an EMBL/GenBank/DDBJ whole genome shotgun (WGS) entry which is preliminary data.</text>
</comment>
<sequence>MNTIKVLIPTDFSIEAEYAYQMVKNLSKKGEFEITFLHILNVPDTVTLGMDGMINTCGEIDINFVEIQREMALEKLKSLQESHPEVKTELTFGHTTNGIIQFAEDNQFDLIALGTKGASGFAERFIGSNAQHIARNSDVPVLSLMCDRSELELKNLLFIHDFKEYEVQDLKLIKRLIKMYDTKLHFLQVNDDENQDETIKENMAIFAQKNDIVNFESHILREGNVEEGVKKFAEQNQMDILCLGTHGKGGIFHKSITESLINHLYKPIISYKIK</sequence>
<proteinExistence type="inferred from homology"/>
<name>A0A3E1EYE5_9FLAO</name>
<reference evidence="3 4" key="1">
    <citation type="submission" date="2018-08" db="EMBL/GenBank/DDBJ databases">
        <title>The draft genome squence of Brumimicrobium sp. N62.</title>
        <authorList>
            <person name="Du Z.-J."/>
            <person name="Luo H.-R."/>
        </authorList>
    </citation>
    <scope>NUCLEOTIDE SEQUENCE [LARGE SCALE GENOMIC DNA]</scope>
    <source>
        <strain evidence="3 4">N62</strain>
    </source>
</reference>
<dbReference type="SUPFAM" id="SSF52402">
    <property type="entry name" value="Adenine nucleotide alpha hydrolases-like"/>
    <property type="match status" value="2"/>
</dbReference>
<keyword evidence="4" id="KW-1185">Reference proteome</keyword>
<dbReference type="PRINTS" id="PR01438">
    <property type="entry name" value="UNVRSLSTRESS"/>
</dbReference>
<feature type="domain" description="UspA" evidence="2">
    <location>
        <begin position="198"/>
        <end position="268"/>
    </location>
</feature>
<dbReference type="AlphaFoldDB" id="A0A3E1EYE5"/>
<evidence type="ECO:0000259" key="2">
    <source>
        <dbReference type="Pfam" id="PF00582"/>
    </source>
</evidence>
<dbReference type="Pfam" id="PF00582">
    <property type="entry name" value="Usp"/>
    <property type="match status" value="2"/>
</dbReference>
<protein>
    <recommendedName>
        <fullName evidence="2">UspA domain-containing protein</fullName>
    </recommendedName>
</protein>
<comment type="similarity">
    <text evidence="1">Belongs to the universal stress protein A family.</text>
</comment>